<keyword evidence="4 8" id="KW-0106">Calcium</keyword>
<evidence type="ECO:0000256" key="6">
    <source>
        <dbReference type="ARBA" id="ARBA00023136"/>
    </source>
</evidence>
<evidence type="ECO:0000313" key="13">
    <source>
        <dbReference type="Proteomes" id="UP000050795"/>
    </source>
</evidence>
<dbReference type="WBParaSite" id="TREG1_100190.1">
    <property type="protein sequence ID" value="TREG1_100190.1"/>
    <property type="gene ID" value="TREG1_100190"/>
</dbReference>
<feature type="signal peptide" evidence="11">
    <location>
        <begin position="1"/>
        <end position="25"/>
    </location>
</feature>
<keyword evidence="7" id="KW-0325">Glycoprotein</keyword>
<dbReference type="GO" id="GO:0005509">
    <property type="term" value="F:calcium ion binding"/>
    <property type="evidence" value="ECO:0007669"/>
    <property type="project" value="UniProtKB-UniRule"/>
</dbReference>
<keyword evidence="5 10" id="KW-1133">Transmembrane helix</keyword>
<comment type="subcellular location">
    <subcellularLocation>
        <location evidence="1">Membrane</location>
        <topology evidence="1">Single-pass membrane protein</topology>
    </subcellularLocation>
</comment>
<sequence length="1686" mass="189563">MTVNTYNNFYTMFILLHVTLFITHCTNFIQTTSSPPVDHEYYIQEEVSIGTLIGNLMNDVVLKYAELGLLKISHKLGQLPDDSDEYYTLKIVNFADPYVNLFEIKTDGRLIVNRRLDRDQICSGQPQLDSSIITGEQTQSVSNIYSNLRQQTNIQAESTSCPIILQIGLFTHHKNSMTSKLETDIKEKKQNRLFYIRINIQDINDNAPYWQGHLQRFRITFLDGDPVGSRRNIPPAIDIDAGSNGHITYELSSANLFDKSPIPFSLLEDSTDGLHLYATKPVDREEQSEYKLMLKAIDGSYTPSTSTSSVLSNESNLKRFTSTLYLDVLIEDVNDNTPQFTQPIFTTAMPIPETTPVGTTILILNATDLDSGINGIYHFGFSKDHYWQPNEKIARHYFDIRPNGQIIVRQPLNVDKLDLNINHNKNNNNNPMLSNLRIRQQLNDDISMHNSKGVNLQFRFRAIVEDEATRPYTRSSEATVIILVTDENDESPIITVRHNPEAINTNTLDSVSLPNPFSYFSVFENQPIGTVVASIQVYDPDFGGQDQVECNLKDANFSLTRHAAQNKPDYDQNNAANSLTEYHLVTSRILDRESTTHQIVTVICSDMVGHYTERNITIRIMDENDNPPKFSHDTFHLQVDENAPVGTLVRQQIQKNTRGHFNNIYQNGLSQWLQATDLDTGINSEMKYFLLEDGVNSTRFKIDSLTGIITTLDVFDREVKDTYTLNVVAVDQGTPQLTGTATLQITINDLNDNGPIFSQNDYTFHIQENQPRSTIVGQVSATDLDSSLFAPLEYSITDDQESVNFTIDKITGIIRSRQSLDREEKSHYAFRVLVKDTRMRLTEVSNSLSGSHGNSINSPLPMNIRYTGTTTVTVIVDDVNDNWPVFISPNSTANTLAIAIDQKVTGYKLAYIQAYDKDDGENGLIRYSILAGNNYGLFGLDSTSGLLYLSNPINQKDSNKDNMLHNSSSDASLSNDGYDVMHILQKSSMHILTLEACDHGKDPKPRCTLYNNLKIIIQNNRENNINNMENTQSQYSLFGQVINIPETLGSSSSSSATSEKSSLSMMQANYDNNQNHLNSIQELNDDSVYQNPTALPYGNLLSNKQSYKTLGYTANDIMIICLSLIFSLVLIATLVLICLVRRRVTWFKSKDKNSVKSEPVSQWGNQTVCQTSLINNQNIPPYGSNKLPGSTSENTSSICHSPEEFSKSATNNKNNTSSNNNDFNGNFISLQNSLHKSLLLPEESGSSRSIYHYTTSLPPTLVTQTQTTMPMATTIDYKRYGCNTHEMNNKFHQLKTSTTGNNGDVFNTLTTARKSNENNITCNNKFDDYQTLNYLGLVSSTFLNKPPVSHKNLGLVTYSPRVMNMPRLVPITSGELTVFNPHGEVPNEKKQSFTPINYNHNLDDSSSSSSYQIAHFHSQSQPQSMNGGYKTLPTFSNSNQIVQDINSTFVPAYNQYPNNVNTYNFNNTNHNKVGNMLLPYQVMATSIINLNNWNYPKYPSQSHTYYDIRQPDIKRNKSTMIKSKSQQLPINAKHQILSSDINEKSSLMETSANWDEIKTTGITSNTNDVNNKNSVLLTEFPGSWNDMQKCTSNNTTVSENWITPSEHNFHSHNNSSFTANITPVSATVSTANTTMPADEAHVTSESHVNNKDKFINESHSSNRGKQKELKESGKYMSAALRESSFV</sequence>
<dbReference type="InterPro" id="IPR015919">
    <property type="entry name" value="Cadherin-like_sf"/>
</dbReference>
<dbReference type="SMART" id="SM00112">
    <property type="entry name" value="CA"/>
    <property type="match status" value="6"/>
</dbReference>
<feature type="region of interest" description="Disordered" evidence="9">
    <location>
        <begin position="1640"/>
        <end position="1686"/>
    </location>
</feature>
<evidence type="ECO:0000256" key="3">
    <source>
        <dbReference type="ARBA" id="ARBA00022737"/>
    </source>
</evidence>
<dbReference type="PROSITE" id="PS00232">
    <property type="entry name" value="CADHERIN_1"/>
    <property type="match status" value="4"/>
</dbReference>
<name>A0AA85IQP7_TRIRE</name>
<evidence type="ECO:0000259" key="12">
    <source>
        <dbReference type="PROSITE" id="PS50268"/>
    </source>
</evidence>
<feature type="domain" description="Cadherin" evidence="12">
    <location>
        <begin position="631"/>
        <end position="757"/>
    </location>
</feature>
<dbReference type="Pfam" id="PF00028">
    <property type="entry name" value="Cadherin"/>
    <property type="match status" value="3"/>
</dbReference>
<feature type="domain" description="Cadherin" evidence="12">
    <location>
        <begin position="236"/>
        <end position="340"/>
    </location>
</feature>
<dbReference type="PROSITE" id="PS50268">
    <property type="entry name" value="CADHERIN_2"/>
    <property type="match status" value="6"/>
</dbReference>
<dbReference type="InterPro" id="IPR002126">
    <property type="entry name" value="Cadherin-like_dom"/>
</dbReference>
<feature type="region of interest" description="Disordered" evidence="9">
    <location>
        <begin position="1179"/>
        <end position="1220"/>
    </location>
</feature>
<evidence type="ECO:0000256" key="5">
    <source>
        <dbReference type="ARBA" id="ARBA00022989"/>
    </source>
</evidence>
<evidence type="ECO:0000256" key="2">
    <source>
        <dbReference type="ARBA" id="ARBA00022692"/>
    </source>
</evidence>
<feature type="transmembrane region" description="Helical" evidence="10">
    <location>
        <begin position="1117"/>
        <end position="1140"/>
    </location>
</feature>
<feature type="domain" description="Cadherin" evidence="12">
    <location>
        <begin position="514"/>
        <end position="630"/>
    </location>
</feature>
<dbReference type="PANTHER" id="PTHR24028">
    <property type="entry name" value="CADHERIN-87A"/>
    <property type="match status" value="1"/>
</dbReference>
<dbReference type="FunFam" id="2.60.40.60:FF:000015">
    <property type="entry name" value="FAT atypical cadherin 1"/>
    <property type="match status" value="1"/>
</dbReference>
<feature type="chain" id="PRO_5041717147" description="Cadherin domain-containing protein" evidence="11">
    <location>
        <begin position="26"/>
        <end position="1686"/>
    </location>
</feature>
<protein>
    <recommendedName>
        <fullName evidence="12">Cadherin domain-containing protein</fullName>
    </recommendedName>
</protein>
<evidence type="ECO:0000313" key="14">
    <source>
        <dbReference type="WBParaSite" id="TREG1_100190.1"/>
    </source>
</evidence>
<keyword evidence="13" id="KW-1185">Reference proteome</keyword>
<dbReference type="PANTHER" id="PTHR24028:SF146">
    <property type="entry name" value="CADHERIN 96CB, ISOFORM D-RELATED"/>
    <property type="match status" value="1"/>
</dbReference>
<feature type="compositionally biased region" description="Polar residues" evidence="9">
    <location>
        <begin position="1187"/>
        <end position="1199"/>
    </location>
</feature>
<feature type="domain" description="Cadherin" evidence="12">
    <location>
        <begin position="351"/>
        <end position="494"/>
    </location>
</feature>
<reference evidence="14" key="2">
    <citation type="submission" date="2023-11" db="UniProtKB">
        <authorList>
            <consortium name="WormBaseParasite"/>
        </authorList>
    </citation>
    <scope>IDENTIFICATION</scope>
</reference>
<evidence type="ECO:0000256" key="1">
    <source>
        <dbReference type="ARBA" id="ARBA00004167"/>
    </source>
</evidence>
<keyword evidence="2 10" id="KW-0812">Transmembrane</keyword>
<feature type="domain" description="Cadherin" evidence="12">
    <location>
        <begin position="758"/>
        <end position="886"/>
    </location>
</feature>
<accession>A0AA85IQP7</accession>
<dbReference type="FunFam" id="2.60.40.60:FF:000266">
    <property type="entry name" value="Cadherin 23"/>
    <property type="match status" value="1"/>
</dbReference>
<proteinExistence type="predicted"/>
<keyword evidence="11" id="KW-0732">Signal</keyword>
<evidence type="ECO:0000256" key="8">
    <source>
        <dbReference type="PROSITE-ProRule" id="PRU00043"/>
    </source>
</evidence>
<dbReference type="Proteomes" id="UP000050795">
    <property type="component" value="Unassembled WGS sequence"/>
</dbReference>
<dbReference type="CDD" id="cd11304">
    <property type="entry name" value="Cadherin_repeat"/>
    <property type="match status" value="5"/>
</dbReference>
<evidence type="ECO:0000256" key="9">
    <source>
        <dbReference type="SAM" id="MobiDB-lite"/>
    </source>
</evidence>
<keyword evidence="3" id="KW-0677">Repeat</keyword>
<dbReference type="InterPro" id="IPR050174">
    <property type="entry name" value="Protocadherin/Cadherin-CA"/>
</dbReference>
<evidence type="ECO:0000256" key="10">
    <source>
        <dbReference type="SAM" id="Phobius"/>
    </source>
</evidence>
<keyword evidence="6 10" id="KW-0472">Membrane</keyword>
<reference evidence="13" key="1">
    <citation type="submission" date="2022-06" db="EMBL/GenBank/DDBJ databases">
        <authorList>
            <person name="Berger JAMES D."/>
            <person name="Berger JAMES D."/>
        </authorList>
    </citation>
    <scope>NUCLEOTIDE SEQUENCE [LARGE SCALE GENOMIC DNA]</scope>
</reference>
<dbReference type="SUPFAM" id="SSF49313">
    <property type="entry name" value="Cadherin-like"/>
    <property type="match status" value="6"/>
</dbReference>
<dbReference type="PRINTS" id="PR00205">
    <property type="entry name" value="CADHERIN"/>
</dbReference>
<feature type="compositionally biased region" description="Basic and acidic residues" evidence="9">
    <location>
        <begin position="1640"/>
        <end position="1656"/>
    </location>
</feature>
<feature type="compositionally biased region" description="Low complexity" evidence="9">
    <location>
        <begin position="1207"/>
        <end position="1220"/>
    </location>
</feature>
<organism evidence="13 14">
    <name type="scientific">Trichobilharzia regenti</name>
    <name type="common">Nasal bird schistosome</name>
    <dbReference type="NCBI Taxonomy" id="157069"/>
    <lineage>
        <taxon>Eukaryota</taxon>
        <taxon>Metazoa</taxon>
        <taxon>Spiralia</taxon>
        <taxon>Lophotrochozoa</taxon>
        <taxon>Platyhelminthes</taxon>
        <taxon>Trematoda</taxon>
        <taxon>Digenea</taxon>
        <taxon>Strigeidida</taxon>
        <taxon>Schistosomatoidea</taxon>
        <taxon>Schistosomatidae</taxon>
        <taxon>Trichobilharzia</taxon>
    </lineage>
</organism>
<dbReference type="GO" id="GO:0005886">
    <property type="term" value="C:plasma membrane"/>
    <property type="evidence" value="ECO:0007669"/>
    <property type="project" value="InterPro"/>
</dbReference>
<dbReference type="Gene3D" id="2.60.40.60">
    <property type="entry name" value="Cadherins"/>
    <property type="match status" value="7"/>
</dbReference>
<dbReference type="GO" id="GO:0007156">
    <property type="term" value="P:homophilic cell adhesion via plasma membrane adhesion molecules"/>
    <property type="evidence" value="ECO:0007669"/>
    <property type="project" value="InterPro"/>
</dbReference>
<evidence type="ECO:0000256" key="4">
    <source>
        <dbReference type="ARBA" id="ARBA00022837"/>
    </source>
</evidence>
<dbReference type="InterPro" id="IPR020894">
    <property type="entry name" value="Cadherin_CS"/>
</dbReference>
<evidence type="ECO:0000256" key="7">
    <source>
        <dbReference type="ARBA" id="ARBA00023180"/>
    </source>
</evidence>
<evidence type="ECO:0000256" key="11">
    <source>
        <dbReference type="SAM" id="SignalP"/>
    </source>
</evidence>
<feature type="domain" description="Cadherin" evidence="12">
    <location>
        <begin position="879"/>
        <end position="1007"/>
    </location>
</feature>